<accession>A0A2T3A476</accession>
<comment type="similarity">
    <text evidence="3">Belongs to the homogentisate dioxygenase family.</text>
</comment>
<evidence type="ECO:0000259" key="11">
    <source>
        <dbReference type="Pfam" id="PF20510"/>
    </source>
</evidence>
<dbReference type="Pfam" id="PF04209">
    <property type="entry name" value="HgmA_C"/>
    <property type="match status" value="1"/>
</dbReference>
<protein>
    <recommendedName>
        <fullName evidence="4">homogentisate 1,2-dioxygenase</fullName>
        <ecNumber evidence="4">1.13.11.5</ecNumber>
    </recommendedName>
</protein>
<evidence type="ECO:0000256" key="4">
    <source>
        <dbReference type="ARBA" id="ARBA00013127"/>
    </source>
</evidence>
<evidence type="ECO:0000256" key="3">
    <source>
        <dbReference type="ARBA" id="ARBA00007757"/>
    </source>
</evidence>
<sequence>MPAEPPQDERSHHSVVFGYLSQPDENEPYRYQHGFGNHHASEAFPGALPGHGTNLPQNHPYGLFAEHLNGTSFISSRDAASHVWMYRARPSVAHRLIKPCKMGNEVRVESCFLPLNPNVDFTPLTHTWGPPSSQNDASDSVELISFMGSLRTICGHGDPTLKEGLAVHAYNFNVDMTKEAIVNNDGEFLVIPHCGALHLQTEMGHLRVPPGSIAVLPPGIRFKVDRAQPAPSPSASGYILEVFGTHFRLPELGPIGANGLAHSRDFEYPVASFDVDLDTNASLTSGKSRHMSSAIGAGDWTIVTKLAGKFFSYTQPHTPFDVVAWHGRYAPYRYNIAHFSHLVANTDQLDPTAYCVLTAPSKWPGVSLVDFCVFGEKYAVARDTLRIPYHHRTMAAEILGVIKGKYAGSVRKLEAGGLSVEQAYMPHGETYECWNQQSERKLVAEVVSKDSLAFMFHVSSHVGLTKFATERHADIRCKALATSPMYAQHAH</sequence>
<evidence type="ECO:0000256" key="2">
    <source>
        <dbReference type="ARBA" id="ARBA00004704"/>
    </source>
</evidence>
<dbReference type="InterPro" id="IPR005708">
    <property type="entry name" value="Homogentis_dOase"/>
</dbReference>
<feature type="domain" description="Homogentisate 1,2-dioxygenase N-terminal" evidence="11">
    <location>
        <begin position="30"/>
        <end position="335"/>
    </location>
</feature>
<dbReference type="GO" id="GO:0004411">
    <property type="term" value="F:homogentisate 1,2-dioxygenase activity"/>
    <property type="evidence" value="ECO:0007669"/>
    <property type="project" value="UniProtKB-EC"/>
</dbReference>
<feature type="binding site" evidence="9">
    <location>
        <position position="397"/>
    </location>
    <ligand>
        <name>Fe cation</name>
        <dbReference type="ChEBI" id="CHEBI:24875"/>
    </ligand>
</feature>
<dbReference type="Gene3D" id="2.60.120.10">
    <property type="entry name" value="Jelly Rolls"/>
    <property type="match status" value="1"/>
</dbReference>
<dbReference type="GO" id="GO:0006559">
    <property type="term" value="P:L-phenylalanine catabolic process"/>
    <property type="evidence" value="ECO:0007669"/>
    <property type="project" value="UniProtKB-UniPathway"/>
</dbReference>
<keyword evidence="13" id="KW-1185">Reference proteome</keyword>
<dbReference type="PANTHER" id="PTHR11056:SF0">
    <property type="entry name" value="HOMOGENTISATE 1,2-DIOXYGENASE"/>
    <property type="match status" value="1"/>
</dbReference>
<feature type="binding site" evidence="9">
    <location>
        <position position="406"/>
    </location>
    <ligand>
        <name>homogentisate</name>
        <dbReference type="ChEBI" id="CHEBI:16169"/>
    </ligand>
</feature>
<dbReference type="InterPro" id="IPR014710">
    <property type="entry name" value="RmlC-like_jellyroll"/>
</dbReference>
<dbReference type="PANTHER" id="PTHR11056">
    <property type="entry name" value="HOMOGENTISATE 1,2-DIOXYGENASE"/>
    <property type="match status" value="1"/>
</dbReference>
<dbReference type="UniPathway" id="UPA00139">
    <property type="reaction ID" value="UER00339"/>
</dbReference>
<dbReference type="Pfam" id="PF20510">
    <property type="entry name" value="HgmA_N"/>
    <property type="match status" value="1"/>
</dbReference>
<dbReference type="EMBL" id="KZ678476">
    <property type="protein sequence ID" value="PSR82506.1"/>
    <property type="molecule type" value="Genomic_DNA"/>
</dbReference>
<feature type="binding site" evidence="9">
    <location>
        <position position="391"/>
    </location>
    <ligand>
        <name>Fe cation</name>
        <dbReference type="ChEBI" id="CHEBI:24875"/>
    </ligand>
</feature>
<dbReference type="InterPro" id="IPR046452">
    <property type="entry name" value="HgmA_N"/>
</dbReference>
<reference evidence="12 13" key="1">
    <citation type="journal article" date="2018" name="Mycol. Prog.">
        <title>Coniella lustricola, a new species from submerged detritus.</title>
        <authorList>
            <person name="Raudabaugh D.B."/>
            <person name="Iturriaga T."/>
            <person name="Carver A."/>
            <person name="Mondo S."/>
            <person name="Pangilinan J."/>
            <person name="Lipzen A."/>
            <person name="He G."/>
            <person name="Amirebrahimi M."/>
            <person name="Grigoriev I.V."/>
            <person name="Miller A.N."/>
        </authorList>
    </citation>
    <scope>NUCLEOTIDE SEQUENCE [LARGE SCALE GENOMIC DNA]</scope>
    <source>
        <strain evidence="12 13">B22-T-1</strain>
    </source>
</reference>
<comment type="pathway">
    <text evidence="2">Amino-acid degradation; L-phenylalanine degradation; acetoacetate and fumarate from L-phenylalanine: step 4/6.</text>
</comment>
<dbReference type="InterPro" id="IPR011051">
    <property type="entry name" value="RmlC_Cupin_sf"/>
</dbReference>
<evidence type="ECO:0000256" key="6">
    <source>
        <dbReference type="ARBA" id="ARBA00022964"/>
    </source>
</evidence>
<feature type="domain" description="Homogentisate 1,2-dioxygenase C-terminal" evidence="10">
    <location>
        <begin position="346"/>
        <end position="471"/>
    </location>
</feature>
<evidence type="ECO:0000256" key="1">
    <source>
        <dbReference type="ARBA" id="ARBA00001962"/>
    </source>
</evidence>
<evidence type="ECO:0000313" key="12">
    <source>
        <dbReference type="EMBL" id="PSR82506.1"/>
    </source>
</evidence>
<comment type="cofactor">
    <cofactor evidence="1 9">
        <name>Fe cation</name>
        <dbReference type="ChEBI" id="CHEBI:24875"/>
    </cofactor>
</comment>
<dbReference type="InParanoid" id="A0A2T3A476"/>
<dbReference type="OrthoDB" id="1689029at2759"/>
<evidence type="ECO:0000256" key="7">
    <source>
        <dbReference type="ARBA" id="ARBA00023002"/>
    </source>
</evidence>
<keyword evidence="8 9" id="KW-0408">Iron</keyword>
<dbReference type="STRING" id="2025994.A0A2T3A476"/>
<feature type="binding site" evidence="9">
    <location>
        <position position="427"/>
    </location>
    <ligand>
        <name>homogentisate</name>
        <dbReference type="ChEBI" id="CHEBI:16169"/>
    </ligand>
</feature>
<keyword evidence="7" id="KW-0560">Oxidoreductase</keyword>
<evidence type="ECO:0000256" key="5">
    <source>
        <dbReference type="ARBA" id="ARBA00022723"/>
    </source>
</evidence>
<dbReference type="AlphaFoldDB" id="A0A2T3A476"/>
<organism evidence="12 13">
    <name type="scientific">Coniella lustricola</name>
    <dbReference type="NCBI Taxonomy" id="2025994"/>
    <lineage>
        <taxon>Eukaryota</taxon>
        <taxon>Fungi</taxon>
        <taxon>Dikarya</taxon>
        <taxon>Ascomycota</taxon>
        <taxon>Pezizomycotina</taxon>
        <taxon>Sordariomycetes</taxon>
        <taxon>Sordariomycetidae</taxon>
        <taxon>Diaporthales</taxon>
        <taxon>Schizoparmaceae</taxon>
        <taxon>Coniella</taxon>
    </lineage>
</organism>
<gene>
    <name evidence="12" type="ORF">BD289DRAFT_371191</name>
</gene>
<keyword evidence="5 9" id="KW-0479">Metal-binding</keyword>
<name>A0A2T3A476_9PEZI</name>
<evidence type="ECO:0000256" key="8">
    <source>
        <dbReference type="ARBA" id="ARBA00023004"/>
    </source>
</evidence>
<keyword evidence="6 12" id="KW-0223">Dioxygenase</keyword>
<dbReference type="EC" id="1.13.11.5" evidence="4"/>
<dbReference type="GO" id="GO:0005737">
    <property type="term" value="C:cytoplasm"/>
    <property type="evidence" value="ECO:0007669"/>
    <property type="project" value="TreeGrafter"/>
</dbReference>
<dbReference type="Proteomes" id="UP000241462">
    <property type="component" value="Unassembled WGS sequence"/>
</dbReference>
<feature type="binding site" evidence="9">
    <location>
        <position position="427"/>
    </location>
    <ligand>
        <name>Fe cation</name>
        <dbReference type="ChEBI" id="CHEBI:24875"/>
    </ligand>
</feature>
<evidence type="ECO:0000313" key="13">
    <source>
        <dbReference type="Proteomes" id="UP000241462"/>
    </source>
</evidence>
<evidence type="ECO:0000259" key="10">
    <source>
        <dbReference type="Pfam" id="PF04209"/>
    </source>
</evidence>
<dbReference type="InterPro" id="IPR046451">
    <property type="entry name" value="HgmA_C"/>
</dbReference>
<dbReference type="GO" id="GO:0006570">
    <property type="term" value="P:tyrosine metabolic process"/>
    <property type="evidence" value="ECO:0007669"/>
    <property type="project" value="InterPro"/>
</dbReference>
<evidence type="ECO:0000256" key="9">
    <source>
        <dbReference type="PIRSR" id="PIRSR605708-2"/>
    </source>
</evidence>
<dbReference type="SUPFAM" id="SSF51182">
    <property type="entry name" value="RmlC-like cupins"/>
    <property type="match status" value="1"/>
</dbReference>
<proteinExistence type="inferred from homology"/>
<dbReference type="GO" id="GO:0046872">
    <property type="term" value="F:metal ion binding"/>
    <property type="evidence" value="ECO:0007669"/>
    <property type="project" value="UniProtKB-KW"/>
</dbReference>